<dbReference type="Proteomes" id="UP001153069">
    <property type="component" value="Unassembled WGS sequence"/>
</dbReference>
<keyword evidence="1" id="KW-0732">Signal</keyword>
<dbReference type="OrthoDB" id="187753at2759"/>
<name>A0A9N8F004_9STRA</name>
<gene>
    <name evidence="2" type="ORF">SEMRO_2380_G325460.1</name>
</gene>
<feature type="signal peptide" evidence="1">
    <location>
        <begin position="1"/>
        <end position="26"/>
    </location>
</feature>
<proteinExistence type="predicted"/>
<sequence length="369" mass="40396">MAELGISTLLVCLQLILCLLSLGVDAFQSPPDTYTARSILYSTGNSPTSIDACPFSKKFPKYRIDLSRSNGNKKNEKPSWVPFLGDVQKSMDRGKLEQQFPQAVDWMDPEAAGISVFTRLWKSAVNLCDEAESTQRIIIGVSDAHHCGIAEDWVDILNWMQNEEALAPYREISLLATIHKEGQLVAVEITRQGGLSSAITSSDAAYDPKTLNRRTQAWVKRILVDQGICPFTKSVKVSGQGLGDLGIPVAKIHYCSSNASCLQICRLMADTWEEIAFMLEMGPSGKDGISSILLAAPEYDNNFDLWSGPIFAMLETGVVACRLQKQVGVVCFHPMYATPDGSSFPGFGHMHSGGPVGSRRRTSYHGRAV</sequence>
<protein>
    <submittedName>
        <fullName evidence="2">Uncharacterized protein</fullName>
    </submittedName>
</protein>
<feature type="chain" id="PRO_5040191773" evidence="1">
    <location>
        <begin position="27"/>
        <end position="369"/>
    </location>
</feature>
<evidence type="ECO:0000313" key="2">
    <source>
        <dbReference type="EMBL" id="CAB9529014.1"/>
    </source>
</evidence>
<dbReference type="EMBL" id="CAICTM010002378">
    <property type="protein sequence ID" value="CAB9529014.1"/>
    <property type="molecule type" value="Genomic_DNA"/>
</dbReference>
<dbReference type="AlphaFoldDB" id="A0A9N8F004"/>
<reference evidence="2" key="1">
    <citation type="submission" date="2020-06" db="EMBL/GenBank/DDBJ databases">
        <authorList>
            <consortium name="Plant Systems Biology data submission"/>
        </authorList>
    </citation>
    <scope>NUCLEOTIDE SEQUENCE</scope>
    <source>
        <strain evidence="2">D6</strain>
    </source>
</reference>
<dbReference type="Pfam" id="PF07209">
    <property type="entry name" value="DUF1415"/>
    <property type="match status" value="1"/>
</dbReference>
<evidence type="ECO:0000256" key="1">
    <source>
        <dbReference type="SAM" id="SignalP"/>
    </source>
</evidence>
<evidence type="ECO:0000313" key="3">
    <source>
        <dbReference type="Proteomes" id="UP001153069"/>
    </source>
</evidence>
<comment type="caution">
    <text evidence="2">The sequence shown here is derived from an EMBL/GenBank/DDBJ whole genome shotgun (WGS) entry which is preliminary data.</text>
</comment>
<organism evidence="2 3">
    <name type="scientific">Seminavis robusta</name>
    <dbReference type="NCBI Taxonomy" id="568900"/>
    <lineage>
        <taxon>Eukaryota</taxon>
        <taxon>Sar</taxon>
        <taxon>Stramenopiles</taxon>
        <taxon>Ochrophyta</taxon>
        <taxon>Bacillariophyta</taxon>
        <taxon>Bacillariophyceae</taxon>
        <taxon>Bacillariophycidae</taxon>
        <taxon>Naviculales</taxon>
        <taxon>Naviculaceae</taxon>
        <taxon>Seminavis</taxon>
    </lineage>
</organism>
<accession>A0A9N8F004</accession>
<keyword evidence="3" id="KW-1185">Reference proteome</keyword>
<dbReference type="InterPro" id="IPR009858">
    <property type="entry name" value="DUF1415"/>
</dbReference>